<comment type="caution">
    <text evidence="1">The sequence shown here is derived from an EMBL/GenBank/DDBJ whole genome shotgun (WGS) entry which is preliminary data.</text>
</comment>
<dbReference type="RefSeq" id="WP_152122767.1">
    <property type="nucleotide sequence ID" value="NZ_WELI01000001.1"/>
</dbReference>
<reference evidence="1 2" key="1">
    <citation type="submission" date="2019-10" db="EMBL/GenBank/DDBJ databases">
        <title>Rudanella paleaurantiibacter sp. nov., isolated from sludge.</title>
        <authorList>
            <person name="Xu S.Q."/>
        </authorList>
    </citation>
    <scope>NUCLEOTIDE SEQUENCE [LARGE SCALE GENOMIC DNA]</scope>
    <source>
        <strain evidence="1 2">HX-22-17</strain>
    </source>
</reference>
<dbReference type="EMBL" id="WELI01000001">
    <property type="protein sequence ID" value="KAB7733001.1"/>
    <property type="molecule type" value="Genomic_DNA"/>
</dbReference>
<sequence>MTTNRLMAFSDTTHPVLTCRSQHQQWASSLHQSEEEIDQLLSLLTDLPAQMGYLDLQQQTVQYASALSRLKNHIHQLQVDVVCAGAGCSAQTTDAKCPDVRFTPQPAEVPLFPSLSAEVNRMKERCQAFLGKLVGLNLI</sequence>
<dbReference type="AlphaFoldDB" id="A0A7J5U5T1"/>
<evidence type="ECO:0000313" key="2">
    <source>
        <dbReference type="Proteomes" id="UP000488299"/>
    </source>
</evidence>
<proteinExistence type="predicted"/>
<evidence type="ECO:0000313" key="1">
    <source>
        <dbReference type="EMBL" id="KAB7733001.1"/>
    </source>
</evidence>
<gene>
    <name evidence="1" type="ORF">F5984_03395</name>
</gene>
<keyword evidence="2" id="KW-1185">Reference proteome</keyword>
<name>A0A7J5U5T1_9BACT</name>
<protein>
    <submittedName>
        <fullName evidence="1">Uncharacterized protein</fullName>
    </submittedName>
</protein>
<accession>A0A7J5U5T1</accession>
<dbReference type="Proteomes" id="UP000488299">
    <property type="component" value="Unassembled WGS sequence"/>
</dbReference>
<organism evidence="1 2">
    <name type="scientific">Rudanella paleaurantiibacter</name>
    <dbReference type="NCBI Taxonomy" id="2614655"/>
    <lineage>
        <taxon>Bacteria</taxon>
        <taxon>Pseudomonadati</taxon>
        <taxon>Bacteroidota</taxon>
        <taxon>Cytophagia</taxon>
        <taxon>Cytophagales</taxon>
        <taxon>Cytophagaceae</taxon>
        <taxon>Rudanella</taxon>
    </lineage>
</organism>